<dbReference type="GO" id="GO:0004672">
    <property type="term" value="F:protein kinase activity"/>
    <property type="evidence" value="ECO:0007669"/>
    <property type="project" value="InterPro"/>
</dbReference>
<keyword evidence="1" id="KW-0547">Nucleotide-binding</keyword>
<protein>
    <submittedName>
        <fullName evidence="4">Ste20p</fullName>
    </submittedName>
</protein>
<dbReference type="InterPro" id="IPR050198">
    <property type="entry name" value="Non-receptor_tyrosine_kinases"/>
</dbReference>
<feature type="domain" description="Protein kinase" evidence="3">
    <location>
        <begin position="2954"/>
        <end position="3223"/>
    </location>
</feature>
<sequence length="3291" mass="386755">MRLKDIQQNIMHFKEAIKINKYNDIVFEWIPYNQFNEIKETSKNDLITIYSAIWEDGPLHKEYLYDYKSDSEYNEYTRDSNKKVALKCLHNSQSIDSLINEAKKYSTKYGVFQVLYGISQNQSTGDYILVQSYTINMTNWISGNKNIDDFIQEMQLKINNCDNIVFEWIPYNQFNEIKEIGKNGQITVYSAIWKDGPLSNSRSWEGIYTRDSYKEVALKCLHNLQSIDSLINEAKKYLTKDENFQILYGISQNPITGDYILVQNNCIWISENEKVDNFIQEMQLKINKYNDIVFEWIPYNQFNEIKETGKNGQITVYSAIWKDGPLSNSRSWDGIYTRDSYKEVALKCLHNLQSIDSLINEAKKYLTKDENFQTLYGISQNQDTGDYILVQNNYIWTSKNEKIDNFIKEMQLKINKYNDIVFEWIPYNQFNEIKETGKNGQITIYSAIWKDGPLHYQYSEYIRDSNKKVALKCLHNLQSIDSLKNEAKKYLKFQILYGISQNPDTRDYILAQNNYIWTSENEKVDNFIQEMQLKINKYNNIVFEWIPYNQFNEIKETGKNGLITVYSAIWKDGPLVANYKETNYTRDSNKKVALKCLHNLQSIDSLINEVKKYLTKDEKFQILYGISQNPDTQDYIFVQNNYILTMLEWIPYNQFNEIIETGKNGLITLYSAIWKDGPLHKKHQDDKNYTRDSNKKVALKCLHNSQKSIDSLINEVKKYLTDNGLFQVLYGISQNQDTGDYILVQNYTINMANWISGNEKIDDFIQEMQLKINDCDDIVLEWIPYNQFNEIKETGKNGQITVYSAIWKDGPLYKKYCHSSYIRDSNKKVALKCLHNSQESIDSLINKAKKYSTKNKVFQLLYGISQNSDTGDYVFVQNYTINMANWISGNEKIDDFIQEMQLKINDCDDIVFEWIPYNQFNEIKKTGKNGLITMYSAIWKVGPLQYIDSIYSEYTRDSNKKVALKCLHNLQESIDSLINEAKKYSTKHEVFQLLYGISQNSDTGDYVFVQSYTINMANWISGNEKIDEFIQEMQLKINDYDDIVFEWIQYYQFNEIKEIGKNDLITIYSAIWKDGPLHKKHQECKYARDSNEKVALKYLHNSQAIDSLKNEAKKYSTKYGAFQVLYGISQNQSTGDYILVQSYTINMTNRISGNEKIDDFIQEMQLKINKCNDIVFEWIPYNQFNEIKETSKNGIITIYSAIWEDGPLHYQYSEYIRDSNKKVALKCLHNSQSIDSLINEVKKYSTEYDAFQVLYGISQNSDTGDYVFVQNYTINMENLICGNEKIDNFIQEMQLKIIKYNDIVFEWVPYNRFDEIKETGKNSQITIYSAIWKDGPLLHRQSSLGETNYTRDSNKKVALKCLHNLQSIDSLINEAKKYLTKDEKFRILYGMSQNPDTGDYIFIQNNYTWTSENENVDNFIKEMQLNNIVFEWILYNQFNEIKETGKNGLMTIYSAIWKDGPLLQQYSECSNEYTEDSMYSEYTRDSNKKVALKYLYNSQSINSLINEAKKYLRKDEKFQILYGISQNPDTGDYILVQNNYILTSGNDKVDNFIQEMQLKINEYNNIVFEWIPYNQFNEIKETGKNGQITIYSAIWKDGPLHKKHQDDKNYTRDLNEKVILRCLHNFQSIDSLINKAKKYLIKDENFQILFGISQNPDTGDYILVQNNYIWISGIKKVDNFIKEMQLKKLNINKYDNIVFEWIPYDQFNVIKETGKNGLITIYSAIWKDGPLHKKHKDDKNYTRDSNKKVALKYLHNSQSIDSLINEAKKYLTKDENFQILYGISQSQDTGDYILVQNNYIWISGIEKVDNFIQEMQLKINDCDDIVFEWIPYNQFNEIKETGKNNLITIYFAIWKDGPLHYQNSEYTRDSNKKVALKYLHNSQSIDSLINEAKRYLTDNGLFQVLYGISQKQDTGDYILVQSYTINMANWISGNEKIDNFIQEMQLKINDCDDIVIEWIPYNQFNEIKETGKNGLITIYSAIWKDGPLHYQYNEYTRNSNKKVALKCLHNLQESIDSLITEAKKYLTRHKAFQVLYGISQNQDTGDYILGQSYTINLTNWISGNEKIDNFIQKRKLKINEYDDIVLEWIPYNQFNEIKETGKNGLITVYSAIWKDGPLYKKNKWSDCTRDSYKEVALKYLHNSQSIDSLINEAKKYLIKDVEIKKIDDFIQEMQLKINKYNGIVLEWIPYNQFNEIKETGKNGLITLYSAIWKDGPLHKKHKDDKNYTRDSNKKVALKYLHNSQESIDSLINEARKYLTDNGLFQVLYGISQNQNTGDYILVQSYTINLTNWISGNEIIDDFIQEMQLKINKYNDIVFEWIPYNQFNEIKDSSKNGLVTIYSAIWKDGPFNYQNSEYTRDSNKKVALKYLHNLQSIDSLINEAKKYSTKYDAFQVLYGISLNQSTGDYILVQSHTKNLTNWISGSKKIDDFIQKINAHYKIVLEWIPYNQFYKIKKTGKNGVYSAIWKDGPLYDQYERYSNEEVAFKCLESINSLINEAEKYPIKHNVFQELYGISQNPDTEDYILVLMWTSGNEKIDEFIQEMQLQIYNYHSDIVLEWIPYNQFNEIKETGKNGLITIYSAIWKDGPLLKYDSEYSEYTRDSNKKVALKYLNNSQSIDSLINEAKKYSTVYDAIQALYGISQNNDTGDYILVQSYTINMVNWISGNEKIDNFIQEMQLQIYNYHSDIVFEWIPYNQFNEIKETGKNGLITIYSAIWKDGPLHYQYREFTRDSYKKVALKCLHNSQESIDSLINEAKKYSTKHEAFQLLYGISQNSDTGDYVFVQSYTINLINWISGNERIDNFIQERQLKINDYDDIILEWIPYNQFNEIEETGKNDLITSYLAIWKDGPLHKKHQDDKYYTRDSNKKVALKYLHNSQESIDSLINEAKIYPTKHKAFQVLYGISQNSYTGDYILVLMWTSGNKKIDDFIQEMQLKVNKCDDIVVEWIPYNQFNNFKKVGEGGFATVYSANWKNGPLKYGTDKNIYKRKPNKIVALKCLHKSQNISNKFLNEVKKYSINIESNILNIYGISQHPDTKEYVMVLQYAAEGNFNHWINENYEYFNWKDKLLALLNIINGLKEIHQKSILFLSKMHNFEDWILISDMGLCGKVGDIDIDETKIYGVMPYVAPEVLRRRPYTQESDIYSFGMIMYFVATGKQPFYNRAHDHLLALDICKGVRPEINEPEAPKWYIDLMKKCWDLNPNNRPDIFGINKLIESLHKSYMVDFSTENEEIGMQFKKAEEYRKANLSSIKNYQVVTHPQAIYTSRLLNPFTDDLPEYDDNSQGLDYAI</sequence>
<gene>
    <name evidence="4" type="ORF">RirG_160070</name>
</gene>
<proteinExistence type="predicted"/>
<evidence type="ECO:0000256" key="2">
    <source>
        <dbReference type="ARBA" id="ARBA00022840"/>
    </source>
</evidence>
<dbReference type="PANTHER" id="PTHR24418">
    <property type="entry name" value="TYROSINE-PROTEIN KINASE"/>
    <property type="match status" value="1"/>
</dbReference>
<dbReference type="GO" id="GO:0005524">
    <property type="term" value="F:ATP binding"/>
    <property type="evidence" value="ECO:0007669"/>
    <property type="project" value="UniProtKB-KW"/>
</dbReference>
<reference evidence="4 5" key="1">
    <citation type="submission" date="2014-02" db="EMBL/GenBank/DDBJ databases">
        <title>Single nucleus genome sequencing reveals high similarity among nuclei of an endomycorrhizal fungus.</title>
        <authorList>
            <person name="Lin K."/>
            <person name="Geurts R."/>
            <person name="Zhang Z."/>
            <person name="Limpens E."/>
            <person name="Saunders D.G."/>
            <person name="Mu D."/>
            <person name="Pang E."/>
            <person name="Cao H."/>
            <person name="Cha H."/>
            <person name="Lin T."/>
            <person name="Zhou Q."/>
            <person name="Shang Y."/>
            <person name="Li Y."/>
            <person name="Ivanov S."/>
            <person name="Sharma T."/>
            <person name="Velzen R.V."/>
            <person name="Ruijter N.D."/>
            <person name="Aanen D.K."/>
            <person name="Win J."/>
            <person name="Kamoun S."/>
            <person name="Bisseling T."/>
            <person name="Huang S."/>
        </authorList>
    </citation>
    <scope>NUCLEOTIDE SEQUENCE [LARGE SCALE GENOMIC DNA]</scope>
    <source>
        <strain evidence="5">DAOM197198w</strain>
    </source>
</reference>
<dbReference type="Proteomes" id="UP000022910">
    <property type="component" value="Unassembled WGS sequence"/>
</dbReference>
<dbReference type="InterPro" id="IPR011009">
    <property type="entry name" value="Kinase-like_dom_sf"/>
</dbReference>
<keyword evidence="2" id="KW-0067">ATP-binding</keyword>
<dbReference type="InterPro" id="IPR000719">
    <property type="entry name" value="Prot_kinase_dom"/>
</dbReference>
<evidence type="ECO:0000259" key="3">
    <source>
        <dbReference type="PROSITE" id="PS50011"/>
    </source>
</evidence>
<dbReference type="HOGENOM" id="CLU_225227_0_0_1"/>
<dbReference type="PROSITE" id="PS50011">
    <property type="entry name" value="PROTEIN_KINASE_DOM"/>
    <property type="match status" value="1"/>
</dbReference>
<dbReference type="SUPFAM" id="SSF56112">
    <property type="entry name" value="Protein kinase-like (PK-like)"/>
    <property type="match status" value="1"/>
</dbReference>
<evidence type="ECO:0000313" key="5">
    <source>
        <dbReference type="Proteomes" id="UP000022910"/>
    </source>
</evidence>
<keyword evidence="5" id="KW-1185">Reference proteome</keyword>
<evidence type="ECO:0000313" key="4">
    <source>
        <dbReference type="EMBL" id="EXX62622.1"/>
    </source>
</evidence>
<dbReference type="InterPro" id="IPR001245">
    <property type="entry name" value="Ser-Thr/Tyr_kinase_cat_dom"/>
</dbReference>
<evidence type="ECO:0000256" key="1">
    <source>
        <dbReference type="ARBA" id="ARBA00022741"/>
    </source>
</evidence>
<name>A0A015IZD1_RHIIW</name>
<accession>A0A015IZD1</accession>
<comment type="caution">
    <text evidence="4">The sequence shown here is derived from an EMBL/GenBank/DDBJ whole genome shotgun (WGS) entry which is preliminary data.</text>
</comment>
<organism evidence="4 5">
    <name type="scientific">Rhizophagus irregularis (strain DAOM 197198w)</name>
    <name type="common">Glomus intraradices</name>
    <dbReference type="NCBI Taxonomy" id="1432141"/>
    <lineage>
        <taxon>Eukaryota</taxon>
        <taxon>Fungi</taxon>
        <taxon>Fungi incertae sedis</taxon>
        <taxon>Mucoromycota</taxon>
        <taxon>Glomeromycotina</taxon>
        <taxon>Glomeromycetes</taxon>
        <taxon>Glomerales</taxon>
        <taxon>Glomeraceae</taxon>
        <taxon>Rhizophagus</taxon>
    </lineage>
</organism>
<dbReference type="EMBL" id="JEMT01024667">
    <property type="protein sequence ID" value="EXX62622.1"/>
    <property type="molecule type" value="Genomic_DNA"/>
</dbReference>
<dbReference type="OrthoDB" id="2313785at2759"/>
<dbReference type="Gene3D" id="1.10.510.10">
    <property type="entry name" value="Transferase(Phosphotransferase) domain 1"/>
    <property type="match status" value="1"/>
</dbReference>
<dbReference type="Pfam" id="PF07714">
    <property type="entry name" value="PK_Tyr_Ser-Thr"/>
    <property type="match status" value="1"/>
</dbReference>